<sequence>MSAETLLTVPTFKIEVDGVELSYDTLAAVESVRFEEEINMASMFVLKLSIYDFKEGTLKFIDLEQFGLGREVKLYMGMDDEVLMIVGEITSVEPFFGENMSIIEVRGYDRLHRLRFGTKRRTFSDMKDSDIASMIAGDWGLSANVTNTGITYPHIYQNNQSDLGFLLERARRIRYEVYVDDRTLYFRPGKEGDSASIALEYKADLIEFSAKLSARYRGTEITVQGWDFMKKEPISATARKGDEVSKMAAEKTGTELTESAFGKSSSAVVNEYLLDATDAEKIAIATYNTHIVKSVTGSGRCTGIPEIRAGRTVELVGLGRFSGSYYITSTFHTIDNTGYTTSFNVRRTGV</sequence>
<evidence type="ECO:0000313" key="2">
    <source>
        <dbReference type="Proteomes" id="UP000248329"/>
    </source>
</evidence>
<comment type="caution">
    <text evidence="1">The sequence shown here is derived from an EMBL/GenBank/DDBJ whole genome shotgun (WGS) entry which is preliminary data.</text>
</comment>
<organism evidence="1 2">
    <name type="scientific">Candidatus Methanogaster sp</name>
    <dbReference type="NCBI Taxonomy" id="3386292"/>
    <lineage>
        <taxon>Archaea</taxon>
        <taxon>Methanobacteriati</taxon>
        <taxon>Methanobacteriota</taxon>
        <taxon>Stenosarchaea group</taxon>
        <taxon>Methanomicrobia</taxon>
        <taxon>Methanosarcinales</taxon>
        <taxon>ANME-2 cluster</taxon>
        <taxon>Candidatus Methanogasteraceae</taxon>
        <taxon>Candidatus Methanogaster</taxon>
    </lineage>
</organism>
<protein>
    <submittedName>
        <fullName evidence="1">Uncharacterized protein</fullName>
    </submittedName>
</protein>
<dbReference type="Proteomes" id="UP000248329">
    <property type="component" value="Unassembled WGS sequence"/>
</dbReference>
<reference evidence="1" key="1">
    <citation type="submission" date="2018-01" db="EMBL/GenBank/DDBJ databases">
        <authorList>
            <person name="Krukenberg V."/>
        </authorList>
    </citation>
    <scope>NUCLEOTIDE SEQUENCE</scope>
    <source>
        <strain evidence="1">E20ANME2</strain>
    </source>
</reference>
<proteinExistence type="predicted"/>
<evidence type="ECO:0000313" key="1">
    <source>
        <dbReference type="EMBL" id="PXF60959.1"/>
    </source>
</evidence>
<accession>A0AC61L3K4</accession>
<name>A0AC61L3K4_9EURY</name>
<gene>
    <name evidence="1" type="ORF">C4B59_06295</name>
</gene>
<dbReference type="EMBL" id="PQXF01000009">
    <property type="protein sequence ID" value="PXF60959.1"/>
    <property type="molecule type" value="Genomic_DNA"/>
</dbReference>